<evidence type="ECO:0000259" key="6">
    <source>
        <dbReference type="Pfam" id="PF02931"/>
    </source>
</evidence>
<feature type="transmembrane region" description="Helical" evidence="5">
    <location>
        <begin position="252"/>
        <end position="270"/>
    </location>
</feature>
<dbReference type="CDD" id="cd18989">
    <property type="entry name" value="LGIC_ECD_cation"/>
    <property type="match status" value="1"/>
</dbReference>
<sequence>MFFRFLIYFLCGRVETFALNTLLDGYDHEISPYYASNRTLVVNISMPILVLTYYYSQEQMAAFGLEICLEWVDERLRFNPFDYNNHTRLYLPAARIWIPPFYLSNAFSAKVTNHARAPEVEVSSNGKVVFKELQYAKISCGTVVNRFPFDLQMCNVRVSNSITNQSAMQFHARKWENAEVAVLAEFSLQKYFIQSLKPDRVDINPEVTFCFAIQRKAFYYILVIVLPSTLITTLTITGVLLPTPEAEKSDPVSIGLTSLLALAITLTVVADNIPRTTTVPLIVWFLLVCITLCVISIIFGLLTARLMSMARKSASVLPKFVNFLTEYYQKAKVPNDERPTKNSLKRVIKTFSFLVFLVMQLLLLCNLIVFFSFAWNRKNLHLDPNLDKHKDYPFILIL</sequence>
<keyword evidence="7" id="KW-1185">Reference proteome</keyword>
<feature type="transmembrane region" description="Helical" evidence="5">
    <location>
        <begin position="282"/>
        <end position="302"/>
    </location>
</feature>
<protein>
    <recommendedName>
        <fullName evidence="6">Neurotransmitter-gated ion-channel ligand-binding domain-containing protein</fullName>
    </recommendedName>
</protein>
<evidence type="ECO:0000313" key="8">
    <source>
        <dbReference type="WBParaSite" id="MBELARI_LOCUS14464"/>
    </source>
</evidence>
<evidence type="ECO:0000256" key="2">
    <source>
        <dbReference type="ARBA" id="ARBA00022692"/>
    </source>
</evidence>
<evidence type="ECO:0000313" key="7">
    <source>
        <dbReference type="Proteomes" id="UP000887575"/>
    </source>
</evidence>
<evidence type="ECO:0000256" key="5">
    <source>
        <dbReference type="SAM" id="Phobius"/>
    </source>
</evidence>
<dbReference type="InterPro" id="IPR006202">
    <property type="entry name" value="Neur_chan_lig-bd"/>
</dbReference>
<dbReference type="AlphaFoldDB" id="A0AAF3EKG9"/>
<feature type="transmembrane region" description="Helical" evidence="5">
    <location>
        <begin position="217"/>
        <end position="240"/>
    </location>
</feature>
<organism evidence="7 8">
    <name type="scientific">Mesorhabditis belari</name>
    <dbReference type="NCBI Taxonomy" id="2138241"/>
    <lineage>
        <taxon>Eukaryota</taxon>
        <taxon>Metazoa</taxon>
        <taxon>Ecdysozoa</taxon>
        <taxon>Nematoda</taxon>
        <taxon>Chromadorea</taxon>
        <taxon>Rhabditida</taxon>
        <taxon>Rhabditina</taxon>
        <taxon>Rhabditomorpha</taxon>
        <taxon>Rhabditoidea</taxon>
        <taxon>Rhabditidae</taxon>
        <taxon>Mesorhabditinae</taxon>
        <taxon>Mesorhabditis</taxon>
    </lineage>
</organism>
<feature type="transmembrane region" description="Helical" evidence="5">
    <location>
        <begin position="351"/>
        <end position="375"/>
    </location>
</feature>
<dbReference type="Gene3D" id="2.70.170.10">
    <property type="entry name" value="Neurotransmitter-gated ion-channel ligand-binding domain"/>
    <property type="match status" value="1"/>
</dbReference>
<dbReference type="GO" id="GO:0004888">
    <property type="term" value="F:transmembrane signaling receptor activity"/>
    <property type="evidence" value="ECO:0007669"/>
    <property type="project" value="InterPro"/>
</dbReference>
<evidence type="ECO:0000256" key="1">
    <source>
        <dbReference type="ARBA" id="ARBA00004141"/>
    </source>
</evidence>
<evidence type="ECO:0000256" key="4">
    <source>
        <dbReference type="ARBA" id="ARBA00023136"/>
    </source>
</evidence>
<reference evidence="8" key="1">
    <citation type="submission" date="2024-02" db="UniProtKB">
        <authorList>
            <consortium name="WormBaseParasite"/>
        </authorList>
    </citation>
    <scope>IDENTIFICATION</scope>
</reference>
<dbReference type="PRINTS" id="PR00252">
    <property type="entry name" value="NRIONCHANNEL"/>
</dbReference>
<dbReference type="InterPro" id="IPR036734">
    <property type="entry name" value="Neur_chan_lig-bd_sf"/>
</dbReference>
<dbReference type="GO" id="GO:0005230">
    <property type="term" value="F:extracellular ligand-gated monoatomic ion channel activity"/>
    <property type="evidence" value="ECO:0007669"/>
    <property type="project" value="InterPro"/>
</dbReference>
<dbReference type="PANTHER" id="PTHR18945">
    <property type="entry name" value="NEUROTRANSMITTER GATED ION CHANNEL"/>
    <property type="match status" value="1"/>
</dbReference>
<feature type="domain" description="Neurotransmitter-gated ion-channel ligand-binding" evidence="6">
    <location>
        <begin position="19"/>
        <end position="195"/>
    </location>
</feature>
<dbReference type="InterPro" id="IPR038050">
    <property type="entry name" value="Neuro_actylchol_rec"/>
</dbReference>
<proteinExistence type="predicted"/>
<dbReference type="WBParaSite" id="MBELARI_LOCUS14464">
    <property type="protein sequence ID" value="MBELARI_LOCUS14464"/>
    <property type="gene ID" value="MBELARI_LOCUS14464"/>
</dbReference>
<dbReference type="InterPro" id="IPR006201">
    <property type="entry name" value="Neur_channel"/>
</dbReference>
<accession>A0AAF3EKG9</accession>
<dbReference type="GO" id="GO:0016020">
    <property type="term" value="C:membrane"/>
    <property type="evidence" value="ECO:0007669"/>
    <property type="project" value="UniProtKB-SubCell"/>
</dbReference>
<keyword evidence="2 5" id="KW-0812">Transmembrane</keyword>
<dbReference type="SUPFAM" id="SSF90112">
    <property type="entry name" value="Neurotransmitter-gated ion-channel transmembrane pore"/>
    <property type="match status" value="1"/>
</dbReference>
<keyword evidence="4 5" id="KW-0472">Membrane</keyword>
<evidence type="ECO:0000256" key="3">
    <source>
        <dbReference type="ARBA" id="ARBA00022989"/>
    </source>
</evidence>
<keyword evidence="3 5" id="KW-1133">Transmembrane helix</keyword>
<name>A0AAF3EKG9_9BILA</name>
<dbReference type="InterPro" id="IPR036719">
    <property type="entry name" value="Neuro-gated_channel_TM_sf"/>
</dbReference>
<dbReference type="Pfam" id="PF02931">
    <property type="entry name" value="Neur_chan_LBD"/>
    <property type="match status" value="1"/>
</dbReference>
<dbReference type="SUPFAM" id="SSF63712">
    <property type="entry name" value="Nicotinic receptor ligand binding domain-like"/>
    <property type="match status" value="1"/>
</dbReference>
<dbReference type="Gene3D" id="1.20.58.390">
    <property type="entry name" value="Neurotransmitter-gated ion-channel transmembrane domain"/>
    <property type="match status" value="1"/>
</dbReference>
<dbReference type="Proteomes" id="UP000887575">
    <property type="component" value="Unassembled WGS sequence"/>
</dbReference>
<comment type="subcellular location">
    <subcellularLocation>
        <location evidence="1">Membrane</location>
        <topology evidence="1">Multi-pass membrane protein</topology>
    </subcellularLocation>
</comment>